<protein>
    <recommendedName>
        <fullName evidence="3">Casein kinase II subunit beta</fullName>
        <shortName evidence="3">CK II beta</shortName>
    </recommendedName>
</protein>
<gene>
    <name evidence="5" type="ORF">MAM1_0005c00641</name>
</gene>
<comment type="similarity">
    <text evidence="1 3">Belongs to the casein kinase 2 subunit beta family.</text>
</comment>
<keyword evidence="5" id="KW-0418">Kinase</keyword>
<dbReference type="GO" id="GO:0090055">
    <property type="term" value="P:positive regulation of silent mating-type cassette heterochromatin formation"/>
    <property type="evidence" value="ECO:0007669"/>
    <property type="project" value="EnsemblFungi"/>
</dbReference>
<dbReference type="GO" id="GO:0090053">
    <property type="term" value="P:positive regulation of pericentric heterochromatin formation"/>
    <property type="evidence" value="ECO:0007669"/>
    <property type="project" value="EnsemblFungi"/>
</dbReference>
<dbReference type="GO" id="GO:0004672">
    <property type="term" value="F:protein kinase activity"/>
    <property type="evidence" value="ECO:0007669"/>
    <property type="project" value="EnsemblFungi"/>
</dbReference>
<feature type="compositionally biased region" description="Polar residues" evidence="4">
    <location>
        <begin position="237"/>
        <end position="271"/>
    </location>
</feature>
<dbReference type="EMBL" id="DF836294">
    <property type="protein sequence ID" value="GAN01209.1"/>
    <property type="molecule type" value="Genomic_DNA"/>
</dbReference>
<dbReference type="STRING" id="91626.A0A0C9M4I8"/>
<dbReference type="SUPFAM" id="SSF57798">
    <property type="entry name" value="Casein kinase II beta subunit"/>
    <property type="match status" value="1"/>
</dbReference>
<organism evidence="5">
    <name type="scientific">Mucor ambiguus</name>
    <dbReference type="NCBI Taxonomy" id="91626"/>
    <lineage>
        <taxon>Eukaryota</taxon>
        <taxon>Fungi</taxon>
        <taxon>Fungi incertae sedis</taxon>
        <taxon>Mucoromycota</taxon>
        <taxon>Mucoromycotina</taxon>
        <taxon>Mucoromycetes</taxon>
        <taxon>Mucorales</taxon>
        <taxon>Mucorineae</taxon>
        <taxon>Mucoraceae</taxon>
        <taxon>Mucor</taxon>
    </lineage>
</organism>
<dbReference type="GO" id="GO:0005737">
    <property type="term" value="C:cytoplasm"/>
    <property type="evidence" value="ECO:0007669"/>
    <property type="project" value="TreeGrafter"/>
</dbReference>
<sequence length="271" mass="31656">MSSGSEDEYAKYWIDWFLDTKGNEYFCEVDEEFILDRFNLTGLSAEVPHYYLEALDMITDNLGECEFLCKLPFRLIVRIDEDGLEEKVREQIEKSARHLFGMIHARFVITSRGLMKMLDKYKRAEFGRCPRVLCNMQSLLPVGLSDIPMTKTVKLYCPRCEDIYNPKSSRHGAIDGAYFGTSFPHMLFQVHSNFLPNKSIERYVPRIFGFKVHDIANQHRWQDKAREEFEKNKLEKQQQMNSNTGVTRQPKTLENSTSLIEPNTNADNNKQ</sequence>
<dbReference type="Pfam" id="PF01214">
    <property type="entry name" value="CK_II_beta"/>
    <property type="match status" value="1"/>
</dbReference>
<feature type="region of interest" description="Disordered" evidence="4">
    <location>
        <begin position="231"/>
        <end position="271"/>
    </location>
</feature>
<keyword evidence="5" id="KW-0808">Transferase</keyword>
<dbReference type="PROSITE" id="PS01101">
    <property type="entry name" value="CK2_BETA"/>
    <property type="match status" value="1"/>
</dbReference>
<dbReference type="Proteomes" id="UP000053815">
    <property type="component" value="Unassembled WGS sequence"/>
</dbReference>
<evidence type="ECO:0000256" key="2">
    <source>
        <dbReference type="ARBA" id="ARBA00045899"/>
    </source>
</evidence>
<dbReference type="InterPro" id="IPR035991">
    <property type="entry name" value="Casein_kinase_II_beta-like"/>
</dbReference>
<dbReference type="PANTHER" id="PTHR11740:SF39">
    <property type="entry name" value="CASEIN KINASE II SUBUNIT BETA"/>
    <property type="match status" value="1"/>
</dbReference>
<dbReference type="FunFam" id="2.20.25.20:FF:000002">
    <property type="entry name" value="Casein kinase II subunit beta"/>
    <property type="match status" value="1"/>
</dbReference>
<evidence type="ECO:0000256" key="4">
    <source>
        <dbReference type="SAM" id="MobiDB-lite"/>
    </source>
</evidence>
<name>A0A0C9M4I8_9FUNG</name>
<dbReference type="GO" id="GO:0006359">
    <property type="term" value="P:regulation of transcription by RNA polymerase III"/>
    <property type="evidence" value="ECO:0007669"/>
    <property type="project" value="TreeGrafter"/>
</dbReference>
<dbReference type="InterPro" id="IPR000704">
    <property type="entry name" value="Casein_kinase_II_reg-sub"/>
</dbReference>
<reference evidence="5" key="1">
    <citation type="submission" date="2014-09" db="EMBL/GenBank/DDBJ databases">
        <title>Draft genome sequence of an oleaginous Mucoromycotina fungus Mucor ambiguus NBRC6742.</title>
        <authorList>
            <person name="Takeda I."/>
            <person name="Yamane N."/>
            <person name="Morita T."/>
            <person name="Tamano K."/>
            <person name="Machida M."/>
            <person name="Baker S."/>
            <person name="Koike H."/>
        </authorList>
    </citation>
    <scope>NUCLEOTIDE SEQUENCE</scope>
    <source>
        <strain evidence="5">NBRC 6742</strain>
    </source>
</reference>
<dbReference type="GO" id="GO:0034456">
    <property type="term" value="C:UTP-C complex"/>
    <property type="evidence" value="ECO:0007669"/>
    <property type="project" value="TreeGrafter"/>
</dbReference>
<comment type="subunit">
    <text evidence="3">Tetramer of two alpha and two beta subunits.</text>
</comment>
<dbReference type="GO" id="GO:0005956">
    <property type="term" value="C:protein kinase CK2 complex"/>
    <property type="evidence" value="ECO:0007669"/>
    <property type="project" value="UniProtKB-UniRule"/>
</dbReference>
<dbReference type="GO" id="GO:0043539">
    <property type="term" value="F:protein serine/threonine kinase activator activity"/>
    <property type="evidence" value="ECO:0007669"/>
    <property type="project" value="EnsemblFungi"/>
</dbReference>
<dbReference type="GO" id="GO:0000122">
    <property type="term" value="P:negative regulation of transcription by RNA polymerase II"/>
    <property type="evidence" value="ECO:0007669"/>
    <property type="project" value="EnsemblFungi"/>
</dbReference>
<evidence type="ECO:0000256" key="1">
    <source>
        <dbReference type="ARBA" id="ARBA00006941"/>
    </source>
</evidence>
<evidence type="ECO:0000256" key="3">
    <source>
        <dbReference type="RuleBase" id="RU361268"/>
    </source>
</evidence>
<evidence type="ECO:0000313" key="6">
    <source>
        <dbReference type="Proteomes" id="UP000053815"/>
    </source>
</evidence>
<dbReference type="PANTHER" id="PTHR11740">
    <property type="entry name" value="CASEIN KINASE II SUBUNIT BETA"/>
    <property type="match status" value="1"/>
</dbReference>
<dbReference type="AlphaFoldDB" id="A0A0C9M4I8"/>
<comment type="function">
    <text evidence="2 3">Regulatory subunit of casein kinase II/CK2. As part of the kinase complex regulates the basal catalytic activity of the alpha subunit a constitutively active serine/threonine-protein kinase that phosphorylates a large number of substrates containing acidic residues C-terminal to the phosphorylated serine or threonine.</text>
</comment>
<dbReference type="InterPro" id="IPR016149">
    <property type="entry name" value="Casein_kin_II_reg-sub_N"/>
</dbReference>
<accession>A0A0C9M4I8</accession>
<dbReference type="Gene3D" id="2.20.25.20">
    <property type="match status" value="1"/>
</dbReference>
<evidence type="ECO:0000313" key="5">
    <source>
        <dbReference type="EMBL" id="GAN01209.1"/>
    </source>
</evidence>
<keyword evidence="6" id="KW-1185">Reference proteome</keyword>
<dbReference type="SMART" id="SM01085">
    <property type="entry name" value="CK_II_beta"/>
    <property type="match status" value="1"/>
</dbReference>
<dbReference type="OrthoDB" id="3971593at2759"/>
<proteinExistence type="inferred from homology"/>
<dbReference type="PRINTS" id="PR00472">
    <property type="entry name" value="CASNKINASEII"/>
</dbReference>
<dbReference type="FunFam" id="1.10.1820.10:FF:000005">
    <property type="entry name" value="Casein kinase II subunit beta"/>
    <property type="match status" value="1"/>
</dbReference>
<dbReference type="Gene3D" id="1.10.1820.10">
    <property type="entry name" value="protein kinase ck2 holoenzyme, chain C, domain 1"/>
    <property type="match status" value="1"/>
</dbReference>